<feature type="signal peptide" evidence="11">
    <location>
        <begin position="1"/>
        <end position="18"/>
    </location>
</feature>
<evidence type="ECO:0000256" key="1">
    <source>
        <dbReference type="ARBA" id="ARBA00004613"/>
    </source>
</evidence>
<feature type="domain" description="Alpha-2-macroglobulin" evidence="13">
    <location>
        <begin position="743"/>
        <end position="833"/>
    </location>
</feature>
<dbReference type="GeneID" id="117350018"/>
<dbReference type="InterPro" id="IPR014756">
    <property type="entry name" value="Ig_E-set"/>
</dbReference>
<feature type="chain" id="PRO_5027918359" evidence="11">
    <location>
        <begin position="19"/>
        <end position="1471"/>
    </location>
</feature>
<evidence type="ECO:0000256" key="5">
    <source>
        <dbReference type="ARBA" id="ARBA00022729"/>
    </source>
</evidence>
<dbReference type="PANTHER" id="PTHR11412:SF165">
    <property type="entry name" value="ALPHA-2-MACROGLOBULIN"/>
    <property type="match status" value="1"/>
</dbReference>
<dbReference type="Pfam" id="PF07703">
    <property type="entry name" value="A2M_BRD"/>
    <property type="match status" value="1"/>
</dbReference>
<dbReference type="Gene3D" id="1.50.10.20">
    <property type="match status" value="1"/>
</dbReference>
<gene>
    <name evidence="16" type="primary">A2M</name>
</gene>
<dbReference type="Gene3D" id="2.20.130.20">
    <property type="match status" value="1"/>
</dbReference>
<evidence type="ECO:0000259" key="12">
    <source>
        <dbReference type="SMART" id="SM01359"/>
    </source>
</evidence>
<evidence type="ECO:0000259" key="13">
    <source>
        <dbReference type="SMART" id="SM01360"/>
    </source>
</evidence>
<dbReference type="FunFam" id="1.50.10.20:FF:000001">
    <property type="entry name" value="CD109 isoform 1"/>
    <property type="match status" value="1"/>
</dbReference>
<dbReference type="GO" id="GO:0005615">
    <property type="term" value="C:extracellular space"/>
    <property type="evidence" value="ECO:0007669"/>
    <property type="project" value="InterPro"/>
</dbReference>
<dbReference type="InterPro" id="IPR040839">
    <property type="entry name" value="MG4"/>
</dbReference>
<keyword evidence="4" id="KW-0646">Protease inhibitor</keyword>
<evidence type="ECO:0000256" key="9">
    <source>
        <dbReference type="ARBA" id="ARBA00023180"/>
    </source>
</evidence>
<dbReference type="SUPFAM" id="SSF48239">
    <property type="entry name" value="Terpenoid cyclases/Protein prenyltransferases"/>
    <property type="match status" value="1"/>
</dbReference>
<dbReference type="Pfam" id="PF07678">
    <property type="entry name" value="TED_complement"/>
    <property type="match status" value="1"/>
</dbReference>
<dbReference type="OrthoDB" id="9998011at2759"/>
<organism evidence="15 16">
    <name type="scientific">Geotrypetes seraphini</name>
    <name type="common">Gaboon caecilian</name>
    <name type="synonym">Caecilia seraphini</name>
    <dbReference type="NCBI Taxonomy" id="260995"/>
    <lineage>
        <taxon>Eukaryota</taxon>
        <taxon>Metazoa</taxon>
        <taxon>Chordata</taxon>
        <taxon>Craniata</taxon>
        <taxon>Vertebrata</taxon>
        <taxon>Euteleostomi</taxon>
        <taxon>Amphibia</taxon>
        <taxon>Gymnophiona</taxon>
        <taxon>Geotrypetes</taxon>
    </lineage>
</organism>
<dbReference type="Proteomes" id="UP000515159">
    <property type="component" value="Chromosome 16"/>
</dbReference>
<comment type="subcellular location">
    <subcellularLocation>
        <location evidence="1">Secreted</location>
    </subcellularLocation>
</comment>
<comment type="similarity">
    <text evidence="2">Belongs to the protease inhibitor I39 (alpha-2-macroglobulin) family.</text>
</comment>
<evidence type="ECO:0000256" key="3">
    <source>
        <dbReference type="ARBA" id="ARBA00022525"/>
    </source>
</evidence>
<dbReference type="Gene3D" id="2.60.40.1930">
    <property type="match status" value="2"/>
</dbReference>
<dbReference type="SMART" id="SM01359">
    <property type="entry name" value="A2M_N_2"/>
    <property type="match status" value="1"/>
</dbReference>
<dbReference type="CTD" id="2"/>
<dbReference type="PANTHER" id="PTHR11412">
    <property type="entry name" value="MACROGLOBULIN / COMPLEMENT"/>
    <property type="match status" value="1"/>
</dbReference>
<keyword evidence="7" id="KW-0882">Thioester bond</keyword>
<keyword evidence="5 11" id="KW-0732">Signal</keyword>
<feature type="domain" description="Alpha-macroglobulin receptor-binding" evidence="14">
    <location>
        <begin position="1370"/>
        <end position="1457"/>
    </location>
</feature>
<dbReference type="SMART" id="SM01360">
    <property type="entry name" value="A2M"/>
    <property type="match status" value="1"/>
</dbReference>
<dbReference type="InterPro" id="IPR008930">
    <property type="entry name" value="Terpenoid_cyclase/PrenylTrfase"/>
</dbReference>
<dbReference type="InterPro" id="IPR011625">
    <property type="entry name" value="A2M_N_BRD"/>
</dbReference>
<dbReference type="InterPro" id="IPR009048">
    <property type="entry name" value="A-macroglobulin_rcpt-bd"/>
</dbReference>
<evidence type="ECO:0000256" key="6">
    <source>
        <dbReference type="ARBA" id="ARBA00022900"/>
    </source>
</evidence>
<evidence type="ECO:0000256" key="7">
    <source>
        <dbReference type="ARBA" id="ARBA00022966"/>
    </source>
</evidence>
<dbReference type="InterPro" id="IPR036595">
    <property type="entry name" value="A-macroglobulin_rcpt-bd_sf"/>
</dbReference>
<dbReference type="InterPro" id="IPR050473">
    <property type="entry name" value="A2M/Complement_sys"/>
</dbReference>
<dbReference type="InterPro" id="IPR011626">
    <property type="entry name" value="Alpha-macroglobulin_TED"/>
</dbReference>
<dbReference type="Gene3D" id="2.60.40.1940">
    <property type="match status" value="1"/>
</dbReference>
<evidence type="ECO:0000313" key="16">
    <source>
        <dbReference type="RefSeq" id="XP_033779780.1"/>
    </source>
</evidence>
<evidence type="ECO:0000256" key="11">
    <source>
        <dbReference type="SAM" id="SignalP"/>
    </source>
</evidence>
<dbReference type="Pfam" id="PF00207">
    <property type="entry name" value="A2M"/>
    <property type="match status" value="1"/>
</dbReference>
<dbReference type="GO" id="GO:0004867">
    <property type="term" value="F:serine-type endopeptidase inhibitor activity"/>
    <property type="evidence" value="ECO:0007669"/>
    <property type="project" value="UniProtKB-KW"/>
</dbReference>
<dbReference type="KEGG" id="gsh:117350018"/>
<dbReference type="SMART" id="SM01419">
    <property type="entry name" value="Thiol-ester_cl"/>
    <property type="match status" value="1"/>
</dbReference>
<dbReference type="InterPro" id="IPR041813">
    <property type="entry name" value="A2M_TED"/>
</dbReference>
<dbReference type="InterPro" id="IPR001599">
    <property type="entry name" value="Macroglobln_a2"/>
</dbReference>
<dbReference type="SMART" id="SM01361">
    <property type="entry name" value="A2M_recep"/>
    <property type="match status" value="1"/>
</dbReference>
<dbReference type="InParanoid" id="A0A6P8PF47"/>
<dbReference type="CDD" id="cd02897">
    <property type="entry name" value="A2M_2"/>
    <property type="match status" value="1"/>
</dbReference>
<evidence type="ECO:0000256" key="10">
    <source>
        <dbReference type="ARBA" id="ARBA00038769"/>
    </source>
</evidence>
<dbReference type="InterPro" id="IPR041555">
    <property type="entry name" value="MG3"/>
</dbReference>
<sequence>MWTKAVSLLSVLLFLIHADVPEKQPRYLLMVPSLLRGEGTSKVCVLFTNLNETLSLKVTLEQTHVNTTLIEETVSEADLYRCLDIQVPKPTAAEVAFITLQAYGKTLLFKGQKTVLLKPRETLVFVQTDKAIYKPGQKVQFRAVALDDEFRPVNEMFHEVFIEDQQQNRIAQWRNVSTDHGITQLAFPLSSEPPMGVYKVGVQRAQGSVVEHSFSVEEYVLHKFEVTVKVPKTITILDEQFHFSVCGIYTFQKPVPGLITVNVCRKFQQPYYSHSHSCMSEEFEAVCETYSRQADENGCFSEVVNTKIFQMKRSGYEMSLRVTAKITEEGTELMLSGEGVSDISSVIAKVTFQDADPDFKRGIPIQGQVYLQDAGGAPLANETVTIHMDPQRNVSVITNQEGKALFSMDTSHILSPQISLRATYKSLSMCYMHQWVEPSYQDDVHEAKQLFSSSQTFLKIQTVHRPLNCDQQEELIIHYILSAELLRPAKEATLYYLVMSKGNVIWITKQSVSVGESDGTSKTTSLLLQVTSEFSPLAQVLVFFVLPSGEIISDSLTLKVTKCFANKVSLQFSKAESLVASPASLLLKAAPYSLCALRAMDKSVLLMKPEKELSADSVYKLLPLEYLSGYHHEGFNLEERREDGCVTAEQIFLNGFYYKPMDNTDGIDTYVILRGLGMKFLTNGVVRKPVLCPTPELLDTTLRYHSHQPSSAPARLVSYDYDSAPAPEMPTMLETKRKHFVENWLWNLVSVGPSGEAELPVTTPDSITEWVANAFCTADDAGFGLSSIASILTFQPFFVEMALPYSGIRGESFLLIATMFNYMNDSIRVEITLQDSEHIQAQAVEKEDSYCVTANGRRTVSWNVTLKTLGEATLELSAETVQGEGLCGNEVVTVPSQGRKDTVIRTMLAEPEGVEKDVTHTALLCTTGDSLSEKISLQVPENMVEGSARAYASFRGDLLGSSLDNLDRLLQMPTGSGEQNMLLVAPSIYLLEYLNNTRQLTKDIEFKALSYMMKGYQQQLKFKHLDGSYSAFGPLYGRGEGNTFLTAFVLKSFARARPHIFISERHLTEALLWLTLRQKSNGCFTSVGQLFSYALKGGVDDEVTLSAFVMISMLEYQLPVTHPLIRNVLFCLNTALETVTSNYAKAMMSYAFTLAGDMEKREQLLQSLKAEAVKDEGTVHWKCSEKPQEKFNPFFPSRAPSSEVETASYVLLALMAHPHMSPEDLQLSSKIVRWVVNQQTPSGGFSTSQDTIAALQALALFGAATYRKNSDSTVTLSSDSGFQAQYHVNDANRLLLQQDPLPEIPGDYRVEVKGEGCIYMQMTLKYNVLTSKRDAPFTLHVTTNPNDCSKTSQKFEVLVNTSYIGPRPSCNMAIMDVKMPSGYIPVKASVKNLQSLPGIARTESKPNNVIVYLNELTNQTQSFKFLVEKEVIVMNLKPATVIIYDYNQPEDSAIAEYSAPCSTDSSKEKLR</sequence>
<accession>A0A6P8PF47</accession>
<name>A0A6P8PF47_GEOSA</name>
<protein>
    <submittedName>
        <fullName evidence="16">Alpha-2-macroglobulin</fullName>
    </submittedName>
</protein>
<dbReference type="Gene3D" id="2.60.40.690">
    <property type="entry name" value="Alpha-macroglobulin, receptor-binding domain"/>
    <property type="match status" value="1"/>
</dbReference>
<dbReference type="FunFam" id="2.60.40.1930:FF:000001">
    <property type="entry name" value="CD109 isoform 3"/>
    <property type="match status" value="1"/>
</dbReference>
<keyword evidence="6" id="KW-0722">Serine protease inhibitor</keyword>
<dbReference type="FunCoup" id="A0A6P8PF47">
    <property type="interactions" value="556"/>
</dbReference>
<dbReference type="SUPFAM" id="SSF81296">
    <property type="entry name" value="E set domains"/>
    <property type="match status" value="1"/>
</dbReference>
<dbReference type="InterPro" id="IPR013783">
    <property type="entry name" value="Ig-like_fold"/>
</dbReference>
<dbReference type="Pfam" id="PF07677">
    <property type="entry name" value="A2M_recep"/>
    <property type="match status" value="1"/>
</dbReference>
<dbReference type="Pfam" id="PF01835">
    <property type="entry name" value="MG2"/>
    <property type="match status" value="1"/>
</dbReference>
<dbReference type="SUPFAM" id="SSF49410">
    <property type="entry name" value="Alpha-macroglobulin receptor domain"/>
    <property type="match status" value="1"/>
</dbReference>
<evidence type="ECO:0000259" key="14">
    <source>
        <dbReference type="SMART" id="SM01361"/>
    </source>
</evidence>
<dbReference type="Gene3D" id="2.60.40.10">
    <property type="entry name" value="Immunoglobulins"/>
    <property type="match status" value="2"/>
</dbReference>
<dbReference type="Pfam" id="PF17789">
    <property type="entry name" value="MG4"/>
    <property type="match status" value="1"/>
</dbReference>
<dbReference type="Gene3D" id="2.60.120.1540">
    <property type="match status" value="1"/>
</dbReference>
<keyword evidence="8" id="KW-1015">Disulfide bond</keyword>
<reference evidence="16" key="1">
    <citation type="submission" date="2025-08" db="UniProtKB">
        <authorList>
            <consortium name="RefSeq"/>
        </authorList>
    </citation>
    <scope>IDENTIFICATION</scope>
</reference>
<keyword evidence="9" id="KW-0325">Glycoprotein</keyword>
<dbReference type="InterPro" id="IPR047565">
    <property type="entry name" value="Alpha-macroglob_thiol-ester_cl"/>
</dbReference>
<evidence type="ECO:0000313" key="15">
    <source>
        <dbReference type="Proteomes" id="UP000515159"/>
    </source>
</evidence>
<feature type="domain" description="Alpha-2-macroglobulin bait region" evidence="12">
    <location>
        <begin position="458"/>
        <end position="607"/>
    </location>
</feature>
<keyword evidence="15" id="KW-1185">Reference proteome</keyword>
<dbReference type="Pfam" id="PF17791">
    <property type="entry name" value="MG3"/>
    <property type="match status" value="1"/>
</dbReference>
<evidence type="ECO:0000256" key="2">
    <source>
        <dbReference type="ARBA" id="ARBA00010952"/>
    </source>
</evidence>
<keyword evidence="3" id="KW-0964">Secreted</keyword>
<proteinExistence type="inferred from homology"/>
<evidence type="ECO:0000256" key="8">
    <source>
        <dbReference type="ARBA" id="ARBA00023157"/>
    </source>
</evidence>
<dbReference type="RefSeq" id="XP_033779780.1">
    <property type="nucleotide sequence ID" value="XM_033923889.1"/>
</dbReference>
<dbReference type="InterPro" id="IPR002890">
    <property type="entry name" value="MG2"/>
</dbReference>
<comment type="subunit">
    <text evidence="10">Homotetramer; disulfide-linked.</text>
</comment>
<evidence type="ECO:0000256" key="4">
    <source>
        <dbReference type="ARBA" id="ARBA00022690"/>
    </source>
</evidence>